<dbReference type="EMBL" id="BLIY01000016">
    <property type="protein sequence ID" value="GFE54421.1"/>
    <property type="molecule type" value="Genomic_DNA"/>
</dbReference>
<comment type="caution">
    <text evidence="1">The sequence shown here is derived from an EMBL/GenBank/DDBJ whole genome shotgun (WGS) entry which is preliminary data.</text>
</comment>
<accession>A0A9W5TB40</accession>
<keyword evidence="2" id="KW-1185">Reference proteome</keyword>
<evidence type="ECO:0000313" key="1">
    <source>
        <dbReference type="EMBL" id="GFE54421.1"/>
    </source>
</evidence>
<dbReference type="OrthoDB" id="10638546at2759"/>
<name>A0A9W5TB40_BABOV</name>
<dbReference type="Proteomes" id="UP001057455">
    <property type="component" value="Unassembled WGS sequence"/>
</dbReference>
<dbReference type="AlphaFoldDB" id="A0A9W5TB40"/>
<gene>
    <name evidence="1" type="ORF">BaOVIS_018250</name>
</gene>
<protein>
    <submittedName>
        <fullName evidence="1">Multidrug ABC transporter ATPase, putative</fullName>
    </submittedName>
</protein>
<organism evidence="1 2">
    <name type="scientific">Babesia ovis</name>
    <dbReference type="NCBI Taxonomy" id="5869"/>
    <lineage>
        <taxon>Eukaryota</taxon>
        <taxon>Sar</taxon>
        <taxon>Alveolata</taxon>
        <taxon>Apicomplexa</taxon>
        <taxon>Aconoidasida</taxon>
        <taxon>Piroplasmida</taxon>
        <taxon>Babesiidae</taxon>
        <taxon>Babesia</taxon>
    </lineage>
</organism>
<reference evidence="1" key="1">
    <citation type="submission" date="2019-12" db="EMBL/GenBank/DDBJ databases">
        <title>Genome sequence of Babesia ovis.</title>
        <authorList>
            <person name="Yamagishi J."/>
            <person name="Sevinc F."/>
            <person name="Xuan X."/>
        </authorList>
    </citation>
    <scope>NUCLEOTIDE SEQUENCE</scope>
    <source>
        <strain evidence="1">Selcuk</strain>
    </source>
</reference>
<evidence type="ECO:0000313" key="2">
    <source>
        <dbReference type="Proteomes" id="UP001057455"/>
    </source>
</evidence>
<sequence length="229" mass="24763">MINACYHTIVSSYRQVNSEFELVWVHATTEGEACLEVLAQNLRVLQERSQHTVDLVLLLLDHALGLFGNLLDLGVVDEHGVLAALLAELELLHPGGLGLAEAGVSKVGNRGLDSSLALWALGFSHLKDVGRGRNDVAWVHTPQWDTVEQEGASHQQQATLLHNLKEHNALSLEAAAKQDEHGTRYQARPELSGLGSLADLSTAISAAHCHLCHGCVGHLVLAFGVLCRY</sequence>
<proteinExistence type="predicted"/>